<keyword evidence="2 3" id="KW-0378">Hydrolase</keyword>
<evidence type="ECO:0000256" key="2">
    <source>
        <dbReference type="ARBA" id="ARBA00022801"/>
    </source>
</evidence>
<dbReference type="OrthoDB" id="3199405at2"/>
<name>A0A6P2BTW2_9ACTN</name>
<keyword evidence="7" id="KW-1185">Reference proteome</keyword>
<gene>
    <name evidence="6" type="ORF">EAS64_27440</name>
</gene>
<evidence type="ECO:0000259" key="5">
    <source>
        <dbReference type="Pfam" id="PF00135"/>
    </source>
</evidence>
<dbReference type="InterPro" id="IPR050309">
    <property type="entry name" value="Type-B_Carboxylest/Lipase"/>
</dbReference>
<dbReference type="Pfam" id="PF00135">
    <property type="entry name" value="COesterase"/>
    <property type="match status" value="1"/>
</dbReference>
<sequence>MTSVRQPAEPEARTIAGAVRGRAEGGLAVFRGIPFAQPPTGPARFATPQPVTPWDGVRDATAFGPPPPQSSVFGPAPVPASDDWLTLNVWTPAADPAARRPVLVWIYGGAYKVGSAEIPAYDGSRLAREGDQVLVTFNYRTGMEGFAYLDGAPANRGLLDQVAALNWVRDNIAAFGGDPAEVTVFGQSAGGGSVASLLAMPRAAGLFRRAIAQSVPGLYYSPPLAADIAAAIAAELGLRATVADLSAVDPVRLVAAGDAVDRKLSQYEDRWGQVALTDTPFAPVVDGDVLPVTPWAALAAGAARDVPLIVGHTRDEARLGLVMSGQLGKISEEQAGKRLRVLGPGPDGEQAYRAAFPDASAERLYELIQNDWVFRMPTLQLAEAQTAAGGMAYLYELAWPAPVNGGILGACHGLDGPLVFGNLEGGLAGRLIGPPPVPAAEEMSAQFRTAWTRFAATGDPGWPAYDPRERLTRVFDIPPAVVPYPAETSRRLWQDHVPPRPLPLAT</sequence>
<dbReference type="InterPro" id="IPR029058">
    <property type="entry name" value="AB_hydrolase_fold"/>
</dbReference>
<dbReference type="InterPro" id="IPR019826">
    <property type="entry name" value="Carboxylesterase_B_AS"/>
</dbReference>
<dbReference type="EMBL" id="RPFW01000005">
    <property type="protein sequence ID" value="TVZ02522.1"/>
    <property type="molecule type" value="Genomic_DNA"/>
</dbReference>
<protein>
    <recommendedName>
        <fullName evidence="3">Carboxylic ester hydrolase</fullName>
        <ecNumber evidence="3">3.1.1.-</ecNumber>
    </recommendedName>
</protein>
<feature type="region of interest" description="Disordered" evidence="4">
    <location>
        <begin position="39"/>
        <end position="74"/>
    </location>
</feature>
<dbReference type="PROSITE" id="PS00122">
    <property type="entry name" value="CARBOXYLESTERASE_B_1"/>
    <property type="match status" value="1"/>
</dbReference>
<evidence type="ECO:0000313" key="6">
    <source>
        <dbReference type="EMBL" id="TVZ02522.1"/>
    </source>
</evidence>
<evidence type="ECO:0000256" key="4">
    <source>
        <dbReference type="SAM" id="MobiDB-lite"/>
    </source>
</evidence>
<dbReference type="Gene3D" id="3.40.50.1820">
    <property type="entry name" value="alpha/beta hydrolase"/>
    <property type="match status" value="1"/>
</dbReference>
<dbReference type="InterPro" id="IPR002018">
    <property type="entry name" value="CarbesteraseB"/>
</dbReference>
<dbReference type="Proteomes" id="UP000460272">
    <property type="component" value="Unassembled WGS sequence"/>
</dbReference>
<dbReference type="PANTHER" id="PTHR11559">
    <property type="entry name" value="CARBOXYLESTERASE"/>
    <property type="match status" value="1"/>
</dbReference>
<proteinExistence type="inferred from homology"/>
<comment type="caution">
    <text evidence="6">The sequence shown here is derived from an EMBL/GenBank/DDBJ whole genome shotgun (WGS) entry which is preliminary data.</text>
</comment>
<feature type="domain" description="Carboxylesterase type B" evidence="5">
    <location>
        <begin position="10"/>
        <end position="461"/>
    </location>
</feature>
<evidence type="ECO:0000256" key="3">
    <source>
        <dbReference type="RuleBase" id="RU361235"/>
    </source>
</evidence>
<comment type="similarity">
    <text evidence="1 3">Belongs to the type-B carboxylesterase/lipase family.</text>
</comment>
<reference evidence="6 7" key="1">
    <citation type="submission" date="2018-11" db="EMBL/GenBank/DDBJ databases">
        <title>Trebonia kvetii gen.nov., sp.nov., a novel acidophilic actinobacterium, and proposal of the new actinobacterial family Treboniaceae fam. nov.</title>
        <authorList>
            <person name="Rapoport D."/>
            <person name="Sagova-Mareckova M."/>
            <person name="Sedlacek I."/>
            <person name="Provaznik J."/>
            <person name="Kralova S."/>
            <person name="Pavlinic D."/>
            <person name="Benes V."/>
            <person name="Kopecky J."/>
        </authorList>
    </citation>
    <scope>NUCLEOTIDE SEQUENCE [LARGE SCALE GENOMIC DNA]</scope>
    <source>
        <strain evidence="6 7">15Tr583</strain>
    </source>
</reference>
<dbReference type="EC" id="3.1.1.-" evidence="3"/>
<dbReference type="SUPFAM" id="SSF53474">
    <property type="entry name" value="alpha/beta-Hydrolases"/>
    <property type="match status" value="1"/>
</dbReference>
<dbReference type="AlphaFoldDB" id="A0A6P2BTW2"/>
<organism evidence="6 7">
    <name type="scientific">Trebonia kvetii</name>
    <dbReference type="NCBI Taxonomy" id="2480626"/>
    <lineage>
        <taxon>Bacteria</taxon>
        <taxon>Bacillati</taxon>
        <taxon>Actinomycetota</taxon>
        <taxon>Actinomycetes</taxon>
        <taxon>Streptosporangiales</taxon>
        <taxon>Treboniaceae</taxon>
        <taxon>Trebonia</taxon>
    </lineage>
</organism>
<evidence type="ECO:0000256" key="1">
    <source>
        <dbReference type="ARBA" id="ARBA00005964"/>
    </source>
</evidence>
<dbReference type="RefSeq" id="WP_145857617.1">
    <property type="nucleotide sequence ID" value="NZ_RPFW01000005.1"/>
</dbReference>
<evidence type="ECO:0000313" key="7">
    <source>
        <dbReference type="Proteomes" id="UP000460272"/>
    </source>
</evidence>
<dbReference type="GO" id="GO:0016787">
    <property type="term" value="F:hydrolase activity"/>
    <property type="evidence" value="ECO:0007669"/>
    <property type="project" value="UniProtKB-KW"/>
</dbReference>
<accession>A0A6P2BTW2</accession>